<keyword evidence="2" id="KW-1185">Reference proteome</keyword>
<dbReference type="KEGG" id="mpq:ABA45_06325"/>
<reference evidence="1 2" key="1">
    <citation type="submission" date="2015-05" db="EMBL/GenBank/DDBJ databases">
        <title>Complete genome of Marinobacter psychrophilus strain 20041T isolated from sea-ice of the Canadian Basin.</title>
        <authorList>
            <person name="Song L."/>
            <person name="Ren L."/>
            <person name="Yu Y."/>
            <person name="Wang X."/>
        </authorList>
    </citation>
    <scope>NUCLEOTIDE SEQUENCE [LARGE SCALE GENOMIC DNA]</scope>
    <source>
        <strain evidence="1 2">20041</strain>
    </source>
</reference>
<organism evidence="1 2">
    <name type="scientific">Marinobacter psychrophilus</name>
    <dbReference type="NCBI Taxonomy" id="330734"/>
    <lineage>
        <taxon>Bacteria</taxon>
        <taxon>Pseudomonadati</taxon>
        <taxon>Pseudomonadota</taxon>
        <taxon>Gammaproteobacteria</taxon>
        <taxon>Pseudomonadales</taxon>
        <taxon>Marinobacteraceae</taxon>
        <taxon>Marinobacter</taxon>
    </lineage>
</organism>
<proteinExistence type="predicted"/>
<dbReference type="InterPro" id="IPR050792">
    <property type="entry name" value="ADP-ribosylglycohydrolase"/>
</dbReference>
<dbReference type="Proteomes" id="UP000036406">
    <property type="component" value="Chromosome"/>
</dbReference>
<protein>
    <submittedName>
        <fullName evidence="1">Crystallin</fullName>
    </submittedName>
</protein>
<evidence type="ECO:0000313" key="1">
    <source>
        <dbReference type="EMBL" id="AKO52090.1"/>
    </source>
</evidence>
<name>A0A0H4I343_9GAMM</name>
<dbReference type="PANTHER" id="PTHR16222:SF34">
    <property type="entry name" value="ADP-RIBOSYLGLYCOHYDROLASE"/>
    <property type="match status" value="1"/>
</dbReference>
<sequence>MTSFQLSLMQERARAALQNLFIADALAMPVHWYYRVGDIFAAFPNGVSAFDAPPEWHPSSIMSLHSTAQGGRKAVAKAAPDVVGDVILKGRRQHWDRANVHYHVGMAAGDNTLNAHCARLLMRTLAEAEQSRGDAEGVGSGAENAGKTQSSAYSVDDFAARYVDFMTADAPQHPDTYAESYHRGFFHNYAQGLPPRKCGAVTHDTASVGGLVTIAPLALQSLLNGLSLEQVQAQCREHLFLTHPSDELALICDAYVSLVAQLLLRPDGDQPTNEQLLQSVPARTRKALLDVIEKQAPDSDVVGRMLSPACYISDSWPALLYFLCRYRDQPQQALLANTNVGGDNVHRGAVLGVLLGLLRGQSEQVWFSHLVDANAIDQEILQLVATN</sequence>
<dbReference type="AlphaFoldDB" id="A0A0H4I343"/>
<dbReference type="STRING" id="330734.ABA45_06325"/>
<dbReference type="PANTHER" id="PTHR16222">
    <property type="entry name" value="ADP-RIBOSYLGLYCOHYDROLASE"/>
    <property type="match status" value="1"/>
</dbReference>
<accession>A0A0H4I343</accession>
<dbReference type="RefSeq" id="WP_048384787.1">
    <property type="nucleotide sequence ID" value="NZ_CP011494.1"/>
</dbReference>
<dbReference type="SUPFAM" id="SSF101478">
    <property type="entry name" value="ADP-ribosylglycohydrolase"/>
    <property type="match status" value="1"/>
</dbReference>
<dbReference type="PATRIC" id="fig|330734.3.peg.1337"/>
<dbReference type="InterPro" id="IPR036705">
    <property type="entry name" value="Ribosyl_crysJ1_sf"/>
</dbReference>
<dbReference type="EMBL" id="CP011494">
    <property type="protein sequence ID" value="AKO52090.1"/>
    <property type="molecule type" value="Genomic_DNA"/>
</dbReference>
<evidence type="ECO:0000313" key="2">
    <source>
        <dbReference type="Proteomes" id="UP000036406"/>
    </source>
</evidence>
<dbReference type="Pfam" id="PF03747">
    <property type="entry name" value="ADP_ribosyl_GH"/>
    <property type="match status" value="1"/>
</dbReference>
<dbReference type="InterPro" id="IPR005502">
    <property type="entry name" value="Ribosyl_crysJ1"/>
</dbReference>
<gene>
    <name evidence="1" type="ORF">ABA45_06325</name>
</gene>
<dbReference type="Gene3D" id="1.10.4080.10">
    <property type="entry name" value="ADP-ribosylation/Crystallin J1"/>
    <property type="match status" value="1"/>
</dbReference>